<dbReference type="Proteomes" id="UP000615446">
    <property type="component" value="Unassembled WGS sequence"/>
</dbReference>
<dbReference type="Proteomes" id="UP000247702">
    <property type="component" value="Unassembled WGS sequence"/>
</dbReference>
<comment type="caution">
    <text evidence="2">The sequence shown here is derived from an EMBL/GenBank/DDBJ whole genome shotgun (WGS) entry which is preliminary data.</text>
</comment>
<keyword evidence="4" id="KW-1185">Reference proteome</keyword>
<protein>
    <recommendedName>
        <fullName evidence="1">BTB domain-containing protein</fullName>
    </recommendedName>
</protein>
<accession>A0A2Z6SHN3</accession>
<reference evidence="2 4" key="1">
    <citation type="submission" date="2017-11" db="EMBL/GenBank/DDBJ databases">
        <title>The genome of Rhizophagus clarus HR1 reveals common genetic basis of auxotrophy among arbuscular mycorrhizal fungi.</title>
        <authorList>
            <person name="Kobayashi Y."/>
        </authorList>
    </citation>
    <scope>NUCLEOTIDE SEQUENCE [LARGE SCALE GENOMIC DNA]</scope>
    <source>
        <strain evidence="2 4">HR1</strain>
    </source>
</reference>
<organism evidence="2 4">
    <name type="scientific">Rhizophagus clarus</name>
    <dbReference type="NCBI Taxonomy" id="94130"/>
    <lineage>
        <taxon>Eukaryota</taxon>
        <taxon>Fungi</taxon>
        <taxon>Fungi incertae sedis</taxon>
        <taxon>Mucoromycota</taxon>
        <taxon>Glomeromycotina</taxon>
        <taxon>Glomeromycetes</taxon>
        <taxon>Glomerales</taxon>
        <taxon>Glomeraceae</taxon>
        <taxon>Rhizophagus</taxon>
    </lineage>
</organism>
<sequence>MHASAVICDERVIENQQQSTCKARHFTAIEGIPSTYILEKLHQLGPRYYGDKSTAFAELYVEGLDKPFWVHEEYLVLQSVFFQETLQNVTSGDIITITLPSPDTFEPMLQYLYDGDADKWYDTFTPDNYLGIWRNVESLGLGIEARAICLTYYHNEIKKDLNDDMVDDDIIDDMIDDDMDDDNEMDDEECIR</sequence>
<name>A0A2Z6SHN3_9GLOM</name>
<dbReference type="EMBL" id="BLAL01000061">
    <property type="protein sequence ID" value="GES82624.1"/>
    <property type="molecule type" value="Genomic_DNA"/>
</dbReference>
<proteinExistence type="predicted"/>
<evidence type="ECO:0000313" key="3">
    <source>
        <dbReference type="EMBL" id="GES82624.1"/>
    </source>
</evidence>
<dbReference type="OrthoDB" id="10250130at2759"/>
<evidence type="ECO:0000313" key="2">
    <source>
        <dbReference type="EMBL" id="GBC10200.1"/>
    </source>
</evidence>
<evidence type="ECO:0000259" key="1">
    <source>
        <dbReference type="PROSITE" id="PS50097"/>
    </source>
</evidence>
<dbReference type="InterPro" id="IPR011333">
    <property type="entry name" value="SKP1/BTB/POZ_sf"/>
</dbReference>
<feature type="domain" description="BTB" evidence="1">
    <location>
        <begin position="55"/>
        <end position="116"/>
    </location>
</feature>
<dbReference type="SUPFAM" id="SSF54695">
    <property type="entry name" value="POZ domain"/>
    <property type="match status" value="1"/>
</dbReference>
<gene>
    <name evidence="3" type="ORF">RCL2_000981800</name>
    <name evidence="2" type="ORF">RclHR1_09430001</name>
</gene>
<evidence type="ECO:0000313" key="4">
    <source>
        <dbReference type="Proteomes" id="UP000247702"/>
    </source>
</evidence>
<dbReference type="InterPro" id="IPR000210">
    <property type="entry name" value="BTB/POZ_dom"/>
</dbReference>
<dbReference type="PROSITE" id="PS50097">
    <property type="entry name" value="BTB"/>
    <property type="match status" value="1"/>
</dbReference>
<dbReference type="AlphaFoldDB" id="A0A2Z6SHN3"/>
<dbReference type="Gene3D" id="3.30.710.10">
    <property type="entry name" value="Potassium Channel Kv1.1, Chain A"/>
    <property type="match status" value="1"/>
</dbReference>
<dbReference type="STRING" id="94130.A0A2Z6SHN3"/>
<reference evidence="3" key="2">
    <citation type="submission" date="2019-10" db="EMBL/GenBank/DDBJ databases">
        <title>Conservation and host-specific expression of non-tandemly repeated heterogenous ribosome RNA gene in arbuscular mycorrhizal fungi.</title>
        <authorList>
            <person name="Maeda T."/>
            <person name="Kobayashi Y."/>
            <person name="Nakagawa T."/>
            <person name="Ezawa T."/>
            <person name="Yamaguchi K."/>
            <person name="Bino T."/>
            <person name="Nishimoto Y."/>
            <person name="Shigenobu S."/>
            <person name="Kawaguchi M."/>
        </authorList>
    </citation>
    <scope>NUCLEOTIDE SEQUENCE</scope>
    <source>
        <strain evidence="3">HR1</strain>
    </source>
</reference>
<dbReference type="Pfam" id="PF00651">
    <property type="entry name" value="BTB"/>
    <property type="match status" value="1"/>
</dbReference>
<dbReference type="EMBL" id="BEXD01004363">
    <property type="protein sequence ID" value="GBC10200.1"/>
    <property type="molecule type" value="Genomic_DNA"/>
</dbReference>